<dbReference type="GO" id="GO:0006508">
    <property type="term" value="P:proteolysis"/>
    <property type="evidence" value="ECO:0007669"/>
    <property type="project" value="InterPro"/>
</dbReference>
<gene>
    <name evidence="3" type="ORF">SAMN05720606_108208</name>
</gene>
<feature type="region of interest" description="Disordered" evidence="2">
    <location>
        <begin position="1"/>
        <end position="26"/>
    </location>
</feature>
<evidence type="ECO:0000256" key="1">
    <source>
        <dbReference type="PIRSR" id="PIRSR600250-50"/>
    </source>
</evidence>
<accession>A0A1G5IE27</accession>
<dbReference type="EMBL" id="FMVM01000008">
    <property type="protein sequence ID" value="SCY74021.1"/>
    <property type="molecule type" value="Genomic_DNA"/>
</dbReference>
<reference evidence="4" key="1">
    <citation type="submission" date="2016-10" db="EMBL/GenBank/DDBJ databases">
        <authorList>
            <person name="Varghese N."/>
            <person name="Submissions S."/>
        </authorList>
    </citation>
    <scope>NUCLEOTIDE SEQUENCE [LARGE SCALE GENOMIC DNA]</scope>
    <source>
        <strain evidence="4">BL9</strain>
    </source>
</reference>
<keyword evidence="4" id="KW-1185">Reference proteome</keyword>
<feature type="active site" description="Proton acceptor" evidence="1">
    <location>
        <position position="165"/>
    </location>
</feature>
<dbReference type="Gene3D" id="2.60.120.700">
    <property type="entry name" value="Peptidase G1"/>
    <property type="match status" value="1"/>
</dbReference>
<dbReference type="STRING" id="582692.SAMN05720606_108208"/>
<evidence type="ECO:0000313" key="3">
    <source>
        <dbReference type="EMBL" id="SCY74021.1"/>
    </source>
</evidence>
<dbReference type="InterPro" id="IPR013320">
    <property type="entry name" value="ConA-like_dom_sf"/>
</dbReference>
<dbReference type="Proteomes" id="UP000198538">
    <property type="component" value="Unassembled WGS sequence"/>
</dbReference>
<dbReference type="InterPro" id="IPR000250">
    <property type="entry name" value="Peptidase_G1"/>
</dbReference>
<dbReference type="PANTHER" id="PTHR37536:SF1">
    <property type="entry name" value="ASPERGILLOPEPSIN, PUTAITVE (AFU_ORTHOLOGUE AFUA_7G01200)"/>
    <property type="match status" value="1"/>
</dbReference>
<dbReference type="AlphaFoldDB" id="A0A1G5IE27"/>
<dbReference type="PANTHER" id="PTHR37536">
    <property type="entry name" value="PUTATIVE (AFU_ORTHOLOGUE AFUA_3G02970)-RELATED"/>
    <property type="match status" value="1"/>
</dbReference>
<name>A0A1G5IE27_9BACL</name>
<evidence type="ECO:0000313" key="4">
    <source>
        <dbReference type="Proteomes" id="UP000198538"/>
    </source>
</evidence>
<evidence type="ECO:0000256" key="2">
    <source>
        <dbReference type="SAM" id="MobiDB-lite"/>
    </source>
</evidence>
<protein>
    <submittedName>
        <fullName evidence="3">Peptidase A4 family protein</fullName>
    </submittedName>
</protein>
<dbReference type="GO" id="GO:0070007">
    <property type="term" value="F:glutamic-type endopeptidase activity"/>
    <property type="evidence" value="ECO:0007669"/>
    <property type="project" value="InterPro"/>
</dbReference>
<sequence>MTSMSDRTIKRRKPCVLHPTKESSRPRSGWISFNWSGYAKRKTTHPYRRISADWTVPYVLPSSRNSYSSAWIGIDGFANTDLIQTGTAHDWIQGKPVYYAWWEILPATETMIPNPVSPGDCMRGIITKLTRHSWCISLINLTKGWTFRTIQRYRGPQISAEWIVEAPSVGGSIASMSRLSPVAFRNCRLNGRPPAFYTRDKGILIQGQRILSIPGSPNCCRDGFVVRRAH</sequence>
<proteinExistence type="predicted"/>
<dbReference type="Pfam" id="PF01828">
    <property type="entry name" value="Peptidase_A4"/>
    <property type="match status" value="1"/>
</dbReference>
<dbReference type="InterPro" id="IPR038656">
    <property type="entry name" value="Peptidase_G1_sf"/>
</dbReference>
<organism evidence="3 4">
    <name type="scientific">Paenibacillus polysaccharolyticus</name>
    <dbReference type="NCBI Taxonomy" id="582692"/>
    <lineage>
        <taxon>Bacteria</taxon>
        <taxon>Bacillati</taxon>
        <taxon>Bacillota</taxon>
        <taxon>Bacilli</taxon>
        <taxon>Bacillales</taxon>
        <taxon>Paenibacillaceae</taxon>
        <taxon>Paenibacillus</taxon>
    </lineage>
</organism>
<dbReference type="SUPFAM" id="SSF49899">
    <property type="entry name" value="Concanavalin A-like lectins/glucanases"/>
    <property type="match status" value="1"/>
</dbReference>
<dbReference type="CDD" id="cd13426">
    <property type="entry name" value="Peptidase_G1"/>
    <property type="match status" value="1"/>
</dbReference>